<sequence length="306" mass="35222">LKVDNNPSVTDSKNKQSVYGPDGKRTYPQKSNGDEYYLQFEGEDVILETTQGGVVGTRDVKIVKRYAKDASDNEFYPKDARGNPKYIESTYAIDSGGKPIFPETKDGDQFYLIGGDGSSIIEWADHSLNEYAKKKSGDEIYPTRYFEILESYKEVIVDFKYAKLSNNQPYYPLDEFGNEYTLNIYRNSQIAEPLSYPNGYPITNDNFIIVPNVDKKPYFLKHTNPKVEKENILGKIYSVIYGYNNYLTNVKATRKSRSSPKDYDYLPTGKVEKVKRRPISENRNSFIWLMIVLFVISMVFILAFKL</sequence>
<protein>
    <submittedName>
        <fullName evidence="3">Uncharacterized protein</fullName>
    </submittedName>
</protein>
<gene>
    <name evidence="3" type="ORF">AVEN_112040_1</name>
</gene>
<reference evidence="3 4" key="1">
    <citation type="journal article" date="2019" name="Sci. Rep.">
        <title>Orb-weaving spider Araneus ventricosus genome elucidates the spidroin gene catalogue.</title>
        <authorList>
            <person name="Kono N."/>
            <person name="Nakamura H."/>
            <person name="Ohtoshi R."/>
            <person name="Moran D.A.P."/>
            <person name="Shinohara A."/>
            <person name="Yoshida Y."/>
            <person name="Fujiwara M."/>
            <person name="Mori M."/>
            <person name="Tomita M."/>
            <person name="Arakawa K."/>
        </authorList>
    </citation>
    <scope>NUCLEOTIDE SEQUENCE [LARGE SCALE GENOMIC DNA]</scope>
</reference>
<accession>A0A4Y2QR03</accession>
<keyword evidence="2" id="KW-0472">Membrane</keyword>
<keyword evidence="4" id="KW-1185">Reference proteome</keyword>
<feature type="non-terminal residue" evidence="3">
    <location>
        <position position="1"/>
    </location>
</feature>
<dbReference type="AlphaFoldDB" id="A0A4Y2QR03"/>
<name>A0A4Y2QR03_ARAVE</name>
<dbReference type="EMBL" id="BGPR01014530">
    <property type="protein sequence ID" value="GBN65609.1"/>
    <property type="molecule type" value="Genomic_DNA"/>
</dbReference>
<feature type="region of interest" description="Disordered" evidence="1">
    <location>
        <begin position="1"/>
        <end position="32"/>
    </location>
</feature>
<feature type="transmembrane region" description="Helical" evidence="2">
    <location>
        <begin position="286"/>
        <end position="304"/>
    </location>
</feature>
<comment type="caution">
    <text evidence="3">The sequence shown here is derived from an EMBL/GenBank/DDBJ whole genome shotgun (WGS) entry which is preliminary data.</text>
</comment>
<proteinExistence type="predicted"/>
<organism evidence="3 4">
    <name type="scientific">Araneus ventricosus</name>
    <name type="common">Orbweaver spider</name>
    <name type="synonym">Epeira ventricosa</name>
    <dbReference type="NCBI Taxonomy" id="182803"/>
    <lineage>
        <taxon>Eukaryota</taxon>
        <taxon>Metazoa</taxon>
        <taxon>Ecdysozoa</taxon>
        <taxon>Arthropoda</taxon>
        <taxon>Chelicerata</taxon>
        <taxon>Arachnida</taxon>
        <taxon>Araneae</taxon>
        <taxon>Araneomorphae</taxon>
        <taxon>Entelegynae</taxon>
        <taxon>Araneoidea</taxon>
        <taxon>Araneidae</taxon>
        <taxon>Araneus</taxon>
    </lineage>
</organism>
<keyword evidence="2" id="KW-1133">Transmembrane helix</keyword>
<dbReference type="OrthoDB" id="6452710at2759"/>
<evidence type="ECO:0000256" key="1">
    <source>
        <dbReference type="SAM" id="MobiDB-lite"/>
    </source>
</evidence>
<keyword evidence="2" id="KW-0812">Transmembrane</keyword>
<evidence type="ECO:0000313" key="4">
    <source>
        <dbReference type="Proteomes" id="UP000499080"/>
    </source>
</evidence>
<feature type="compositionally biased region" description="Polar residues" evidence="1">
    <location>
        <begin position="1"/>
        <end position="17"/>
    </location>
</feature>
<evidence type="ECO:0000313" key="3">
    <source>
        <dbReference type="EMBL" id="GBN65609.1"/>
    </source>
</evidence>
<evidence type="ECO:0000256" key="2">
    <source>
        <dbReference type="SAM" id="Phobius"/>
    </source>
</evidence>
<dbReference type="Proteomes" id="UP000499080">
    <property type="component" value="Unassembled WGS sequence"/>
</dbReference>